<dbReference type="VEuPathDB" id="FungiDB:RhiirFUN_003399"/>
<reference evidence="1 2" key="1">
    <citation type="submission" date="2016-04" db="EMBL/GenBank/DDBJ databases">
        <title>Genome analyses suggest a sexual origin of heterokaryosis in a supposedly ancient asexual fungus.</title>
        <authorList>
            <person name="Ropars J."/>
            <person name="Sedzielewska K."/>
            <person name="Noel J."/>
            <person name="Charron P."/>
            <person name="Farinelli L."/>
            <person name="Marton T."/>
            <person name="Kruger M."/>
            <person name="Pelin A."/>
            <person name="Brachmann A."/>
            <person name="Corradi N."/>
        </authorList>
    </citation>
    <scope>NUCLEOTIDE SEQUENCE [LARGE SCALE GENOMIC DNA]</scope>
    <source>
        <strain evidence="1 2">C2</strain>
    </source>
</reference>
<evidence type="ECO:0000313" key="1">
    <source>
        <dbReference type="EMBL" id="PKK60806.1"/>
    </source>
</evidence>
<reference evidence="1 2" key="2">
    <citation type="submission" date="2017-10" db="EMBL/GenBank/DDBJ databases">
        <title>Extensive intraspecific genome diversity in a model arbuscular mycorrhizal fungus.</title>
        <authorList>
            <person name="Chen E.C.H."/>
            <person name="Morin E."/>
            <person name="Baudet D."/>
            <person name="Noel J."/>
            <person name="Ndikumana S."/>
            <person name="Charron P."/>
            <person name="St-Onge C."/>
            <person name="Giorgi J."/>
            <person name="Grigoriev I.V."/>
            <person name="Roux C."/>
            <person name="Martin F.M."/>
            <person name="Corradi N."/>
        </authorList>
    </citation>
    <scope>NUCLEOTIDE SEQUENCE [LARGE SCALE GENOMIC DNA]</scope>
    <source>
        <strain evidence="1 2">C2</strain>
    </source>
</reference>
<dbReference type="VEuPathDB" id="FungiDB:FUN_014551"/>
<gene>
    <name evidence="1" type="ORF">RhiirC2_792796</name>
</gene>
<dbReference type="VEuPathDB" id="FungiDB:RhiirA1_533049"/>
<dbReference type="Proteomes" id="UP000233469">
    <property type="component" value="Unassembled WGS sequence"/>
</dbReference>
<name>A0A2N1MGR6_9GLOM</name>
<comment type="caution">
    <text evidence="1">The sequence shown here is derived from an EMBL/GenBank/DDBJ whole genome shotgun (WGS) entry which is preliminary data.</text>
</comment>
<accession>A0A2N1MGR6</accession>
<protein>
    <submittedName>
        <fullName evidence="1">Uncharacterized protein</fullName>
    </submittedName>
</protein>
<dbReference type="EMBL" id="LLXL01002456">
    <property type="protein sequence ID" value="PKK60806.1"/>
    <property type="molecule type" value="Genomic_DNA"/>
</dbReference>
<sequence length="250" mass="28414">MNVDMEWNHLKEQVYEIFSSVTAKQEHITATLVIYQGIEENPWIPKEELRGVVHQAISSAMNLYAQGSEHQQKFLGIPLQRKQFSLFNELILGLRSITASNLSWRDPLASRVISDDSDLVQNLPPKIQNTFLVTIIRETCRRFIANFNEHRTESLPEKLKHDSSWKESGEVLAEVATNILNTLNDVWNNPAFGPDFEDSLNEGTYVTNVIIPSIWSALKNLPFEKNAFISTSERQSLASADRKGDGQMGR</sequence>
<organism evidence="1 2">
    <name type="scientific">Rhizophagus irregularis</name>
    <dbReference type="NCBI Taxonomy" id="588596"/>
    <lineage>
        <taxon>Eukaryota</taxon>
        <taxon>Fungi</taxon>
        <taxon>Fungi incertae sedis</taxon>
        <taxon>Mucoromycota</taxon>
        <taxon>Glomeromycotina</taxon>
        <taxon>Glomeromycetes</taxon>
        <taxon>Glomerales</taxon>
        <taxon>Glomeraceae</taxon>
        <taxon>Rhizophagus</taxon>
    </lineage>
</organism>
<proteinExistence type="predicted"/>
<evidence type="ECO:0000313" key="2">
    <source>
        <dbReference type="Proteomes" id="UP000233469"/>
    </source>
</evidence>
<dbReference type="AlphaFoldDB" id="A0A2N1MGR6"/>